<keyword evidence="1 2" id="KW-0238">DNA-binding</keyword>
<dbReference type="InterPro" id="IPR001647">
    <property type="entry name" value="HTH_TetR"/>
</dbReference>
<dbReference type="GO" id="GO:0003677">
    <property type="term" value="F:DNA binding"/>
    <property type="evidence" value="ECO:0007669"/>
    <property type="project" value="UniProtKB-UniRule"/>
</dbReference>
<dbReference type="Pfam" id="PF00440">
    <property type="entry name" value="TetR_N"/>
    <property type="match status" value="1"/>
</dbReference>
<organism evidence="4 5">
    <name type="scientific">Silicimonas algicola</name>
    <dbReference type="NCBI Taxonomy" id="1826607"/>
    <lineage>
        <taxon>Bacteria</taxon>
        <taxon>Pseudomonadati</taxon>
        <taxon>Pseudomonadota</taxon>
        <taxon>Alphaproteobacteria</taxon>
        <taxon>Rhodobacterales</taxon>
        <taxon>Paracoccaceae</taxon>
    </lineage>
</organism>
<feature type="domain" description="HTH tetR-type" evidence="3">
    <location>
        <begin position="15"/>
        <end position="75"/>
    </location>
</feature>
<evidence type="ECO:0000313" key="5">
    <source>
        <dbReference type="Proteomes" id="UP000245390"/>
    </source>
</evidence>
<protein>
    <submittedName>
        <fullName evidence="4">TetR family transcriptional regulator</fullName>
    </submittedName>
</protein>
<accession>A0A316G4Z9</accession>
<evidence type="ECO:0000259" key="3">
    <source>
        <dbReference type="PROSITE" id="PS50977"/>
    </source>
</evidence>
<dbReference type="SUPFAM" id="SSF46689">
    <property type="entry name" value="Homeodomain-like"/>
    <property type="match status" value="1"/>
</dbReference>
<dbReference type="Gene3D" id="1.10.357.10">
    <property type="entry name" value="Tetracycline Repressor, domain 2"/>
    <property type="match status" value="1"/>
</dbReference>
<dbReference type="PROSITE" id="PS50977">
    <property type="entry name" value="HTH_TETR_2"/>
    <property type="match status" value="1"/>
</dbReference>
<dbReference type="Proteomes" id="UP000245390">
    <property type="component" value="Unassembled WGS sequence"/>
</dbReference>
<gene>
    <name evidence="4" type="ORF">C8D95_10761</name>
</gene>
<dbReference type="KEGG" id="salo:EF888_07990"/>
<evidence type="ECO:0000256" key="1">
    <source>
        <dbReference type="ARBA" id="ARBA00023125"/>
    </source>
</evidence>
<dbReference type="RefSeq" id="WP_109759999.1">
    <property type="nucleotide sequence ID" value="NZ_CP034588.1"/>
</dbReference>
<comment type="caution">
    <text evidence="4">The sequence shown here is derived from an EMBL/GenBank/DDBJ whole genome shotgun (WGS) entry which is preliminary data.</text>
</comment>
<keyword evidence="5" id="KW-1185">Reference proteome</keyword>
<name>A0A316G4Z9_9RHOB</name>
<reference evidence="4 5" key="1">
    <citation type="submission" date="2018-05" db="EMBL/GenBank/DDBJ databases">
        <title>Genomic Encyclopedia of Type Strains, Phase IV (KMG-IV): sequencing the most valuable type-strain genomes for metagenomic binning, comparative biology and taxonomic classification.</title>
        <authorList>
            <person name="Goeker M."/>
        </authorList>
    </citation>
    <scope>NUCLEOTIDE SEQUENCE [LARGE SCALE GENOMIC DNA]</scope>
    <source>
        <strain evidence="4 5">DSM 103371</strain>
    </source>
</reference>
<proteinExistence type="predicted"/>
<dbReference type="InterPro" id="IPR009057">
    <property type="entry name" value="Homeodomain-like_sf"/>
</dbReference>
<dbReference type="AlphaFoldDB" id="A0A316G4Z9"/>
<evidence type="ECO:0000313" key="4">
    <source>
        <dbReference type="EMBL" id="PWK55395.1"/>
    </source>
</evidence>
<dbReference type="OrthoDB" id="3218408at2"/>
<dbReference type="EMBL" id="QGGV01000007">
    <property type="protein sequence ID" value="PWK55395.1"/>
    <property type="molecule type" value="Genomic_DNA"/>
</dbReference>
<evidence type="ECO:0000256" key="2">
    <source>
        <dbReference type="PROSITE-ProRule" id="PRU00335"/>
    </source>
</evidence>
<feature type="DNA-binding region" description="H-T-H motif" evidence="2">
    <location>
        <begin position="38"/>
        <end position="57"/>
    </location>
</feature>
<sequence>MTDKGSSDEPTKGWRGSRDVWLAAARDAFVTSGIDAVKIQPLGTRLGLSRTSFYWFFEDRAQLLQALLDDWRETNTSRLVDATDGFAQSITEAVLNVISVFLPGGGFEAGLDLAVRGWAHQSDAVAEAVNLEDETRLSAIRHMFARFGFDPDEADVRARTMYLVQIGYISMQVQEDMPVRLARISNYVKTFTGEQPTSAEMERFLARVRHGAVPALP</sequence>